<proteinExistence type="predicted"/>
<dbReference type="GO" id="GO:0042619">
    <property type="term" value="P:poly-hydroxybutyrate biosynthetic process"/>
    <property type="evidence" value="ECO:0007669"/>
    <property type="project" value="InterPro"/>
</dbReference>
<feature type="region of interest" description="Disordered" evidence="3">
    <location>
        <begin position="459"/>
        <end position="482"/>
    </location>
</feature>
<dbReference type="InterPro" id="IPR029058">
    <property type="entry name" value="AB_hydrolase_fold"/>
</dbReference>
<evidence type="ECO:0000313" key="6">
    <source>
        <dbReference type="Proteomes" id="UP000588098"/>
    </source>
</evidence>
<dbReference type="InterPro" id="IPR051321">
    <property type="entry name" value="PHA/PHB_synthase"/>
</dbReference>
<reference evidence="5 6" key="1">
    <citation type="submission" date="2020-08" db="EMBL/GenBank/DDBJ databases">
        <title>Genomic Encyclopedia of Type Strains, Phase III (KMG-III): the genomes of soil and plant-associated and newly described type strains.</title>
        <authorList>
            <person name="Whitman W."/>
        </authorList>
    </citation>
    <scope>NUCLEOTIDE SEQUENCE [LARGE SCALE GENOMIC DNA]</scope>
    <source>
        <strain evidence="5 6">CECT 8305</strain>
    </source>
</reference>
<gene>
    <name evidence="5" type="ORF">FHS42_003311</name>
</gene>
<evidence type="ECO:0000259" key="4">
    <source>
        <dbReference type="Pfam" id="PF07167"/>
    </source>
</evidence>
<dbReference type="PANTHER" id="PTHR36837">
    <property type="entry name" value="POLY(3-HYDROXYALKANOATE) POLYMERASE SUBUNIT PHAC"/>
    <property type="match status" value="1"/>
</dbReference>
<dbReference type="Gene3D" id="3.40.50.1820">
    <property type="entry name" value="alpha/beta hydrolase"/>
    <property type="match status" value="1"/>
</dbReference>
<dbReference type="Proteomes" id="UP000588098">
    <property type="component" value="Unassembled WGS sequence"/>
</dbReference>
<dbReference type="EC" id="2.3.1.-" evidence="5"/>
<dbReference type="EMBL" id="JACHJL010000007">
    <property type="protein sequence ID" value="MBB5936236.1"/>
    <property type="molecule type" value="Genomic_DNA"/>
</dbReference>
<evidence type="ECO:0000256" key="3">
    <source>
        <dbReference type="SAM" id="MobiDB-lite"/>
    </source>
</evidence>
<keyword evidence="1 5" id="KW-0808">Transferase</keyword>
<sequence>MTFGSLPYAYDDEDRPPMSRDGRTTMLRSRWAWLRMLSLEDERTPDPADQRFTDPAWHSDSGYRRLLQHYLTWRELTLAVAETPYLPARRRQQVQFFAQVLTEALAPVNFLPGNPAALRRAATSRGASLIRGSGNLLHDLAYRRGRPAKMPPGTYHLGEDLAATPGRVVFRNELIEVIQYEAQTAQVHQIPLLLVPAWVNKFYIYDLAPGRSLAEWAVREGYTVFAISLRDPDPGQTTLGLDEYLLHAPLRALDVVLDITGSSQAHLVGVCAGGMFAASTAAWLAAEKEAGVASLTLLMSALDYTGPDGNEKSPDAEVRLLTRMLTNKNGLVDGTRISLLFDLLRSRETVWQPLVAGWLMGQRPQPFDIWAWSEDAIDVPSVLFDQTMRIAADNTLARGQLRIMERAIALSAVTQDAFVVAGLRDHIIPWETVYKSARLLGGDVSFHLVPSGHVGSIINPPRPQASYRTSTGTLPASPRDWSANSVSQQESWWEAWSRWLEHRSGPRVRSRPLGNSRYPAGALAPGHYVRSGACDPGDSIRGAHSSHPRARRTRATALFRSVGSAGFHQGARWRRHPR</sequence>
<feature type="domain" description="Poly-beta-hydroxybutyrate polymerase N-terminal" evidence="4">
    <location>
        <begin position="49"/>
        <end position="217"/>
    </location>
</feature>
<evidence type="ECO:0000256" key="1">
    <source>
        <dbReference type="ARBA" id="ARBA00022679"/>
    </source>
</evidence>
<dbReference type="Pfam" id="PF07167">
    <property type="entry name" value="PhaC_N"/>
    <property type="match status" value="1"/>
</dbReference>
<keyword evidence="2 5" id="KW-0012">Acyltransferase</keyword>
<evidence type="ECO:0000256" key="2">
    <source>
        <dbReference type="ARBA" id="ARBA00023315"/>
    </source>
</evidence>
<dbReference type="GO" id="GO:0016746">
    <property type="term" value="F:acyltransferase activity"/>
    <property type="evidence" value="ECO:0007669"/>
    <property type="project" value="UniProtKB-KW"/>
</dbReference>
<dbReference type="AlphaFoldDB" id="A0A7W9Q9R3"/>
<accession>A0A7W9Q9R3</accession>
<dbReference type="InterPro" id="IPR010941">
    <property type="entry name" value="PhaC_N"/>
</dbReference>
<keyword evidence="6" id="KW-1185">Reference proteome</keyword>
<organism evidence="5 6">
    <name type="scientific">Streptomyces zagrosensis</name>
    <dbReference type="NCBI Taxonomy" id="1042984"/>
    <lineage>
        <taxon>Bacteria</taxon>
        <taxon>Bacillati</taxon>
        <taxon>Actinomycetota</taxon>
        <taxon>Actinomycetes</taxon>
        <taxon>Kitasatosporales</taxon>
        <taxon>Streptomycetaceae</taxon>
        <taxon>Streptomyces</taxon>
    </lineage>
</organism>
<evidence type="ECO:0000313" key="5">
    <source>
        <dbReference type="EMBL" id="MBB5936236.1"/>
    </source>
</evidence>
<name>A0A7W9Q9R3_9ACTN</name>
<protein>
    <submittedName>
        <fullName evidence="5">Polyhydroxyalkanoate synthase</fullName>
        <ecNumber evidence="5">2.3.1.-</ecNumber>
    </submittedName>
</protein>
<dbReference type="SUPFAM" id="SSF53474">
    <property type="entry name" value="alpha/beta-Hydrolases"/>
    <property type="match status" value="1"/>
</dbReference>
<dbReference type="PANTHER" id="PTHR36837:SF5">
    <property type="entry name" value="POLY-3-HYDROXYBUTYRATE SYNTHASE"/>
    <property type="match status" value="1"/>
</dbReference>
<dbReference type="RefSeq" id="WP_184572843.1">
    <property type="nucleotide sequence ID" value="NZ_JACHJL010000007.1"/>
</dbReference>
<comment type="caution">
    <text evidence="5">The sequence shown here is derived from an EMBL/GenBank/DDBJ whole genome shotgun (WGS) entry which is preliminary data.</text>
</comment>